<accession>A0A6G0PSA0</accession>
<protein>
    <submittedName>
        <fullName evidence="3">Uncharacterized protein</fullName>
    </submittedName>
</protein>
<keyword evidence="1" id="KW-0732">Signal</keyword>
<dbReference type="EMBL" id="QXFX01000019">
    <property type="protein sequence ID" value="KAE9138741.1"/>
    <property type="molecule type" value="Genomic_DNA"/>
</dbReference>
<evidence type="ECO:0000256" key="1">
    <source>
        <dbReference type="SAM" id="SignalP"/>
    </source>
</evidence>
<name>A0A6G0PSA0_9STRA</name>
<reference evidence="4 5" key="1">
    <citation type="submission" date="2018-09" db="EMBL/GenBank/DDBJ databases">
        <title>Genomic investigation of the strawberry pathogen Phytophthora fragariae indicates pathogenicity is determined by transcriptional variation in three key races.</title>
        <authorList>
            <person name="Adams T.M."/>
            <person name="Armitage A.D."/>
            <person name="Sobczyk M.K."/>
            <person name="Bates H.J."/>
            <person name="Dunwell J.M."/>
            <person name="Nellist C.F."/>
            <person name="Harrison R.J."/>
        </authorList>
    </citation>
    <scope>NUCLEOTIDE SEQUENCE [LARGE SCALE GENOMIC DNA]</scope>
    <source>
        <strain evidence="3 4">BC-23</strain>
        <strain evidence="2 5">ONT-3</strain>
    </source>
</reference>
<feature type="chain" id="PRO_5036174163" evidence="1">
    <location>
        <begin position="23"/>
        <end position="50"/>
    </location>
</feature>
<dbReference type="AlphaFoldDB" id="A0A6G0PSA0"/>
<organism evidence="3 4">
    <name type="scientific">Phytophthora fragariae</name>
    <dbReference type="NCBI Taxonomy" id="53985"/>
    <lineage>
        <taxon>Eukaryota</taxon>
        <taxon>Sar</taxon>
        <taxon>Stramenopiles</taxon>
        <taxon>Oomycota</taxon>
        <taxon>Peronosporomycetes</taxon>
        <taxon>Peronosporales</taxon>
        <taxon>Peronosporaceae</taxon>
        <taxon>Phytophthora</taxon>
    </lineage>
</organism>
<dbReference type="EMBL" id="QXGC01000042">
    <property type="protein sequence ID" value="KAE9253127.1"/>
    <property type="molecule type" value="Genomic_DNA"/>
</dbReference>
<evidence type="ECO:0000313" key="5">
    <source>
        <dbReference type="Proteomes" id="UP000488956"/>
    </source>
</evidence>
<evidence type="ECO:0000313" key="3">
    <source>
        <dbReference type="EMBL" id="KAE9253127.1"/>
    </source>
</evidence>
<comment type="caution">
    <text evidence="3">The sequence shown here is derived from an EMBL/GenBank/DDBJ whole genome shotgun (WGS) entry which is preliminary data.</text>
</comment>
<sequence>MARSQLLMFCLAILRCPPECQGSCRPRHALDTGVGAVMYVRAATFAGVKR</sequence>
<dbReference type="Proteomes" id="UP000488956">
    <property type="component" value="Unassembled WGS sequence"/>
</dbReference>
<evidence type="ECO:0000313" key="4">
    <source>
        <dbReference type="Proteomes" id="UP000476176"/>
    </source>
</evidence>
<dbReference type="Proteomes" id="UP000476176">
    <property type="component" value="Unassembled WGS sequence"/>
</dbReference>
<proteinExistence type="predicted"/>
<evidence type="ECO:0000313" key="2">
    <source>
        <dbReference type="EMBL" id="KAE9138741.1"/>
    </source>
</evidence>
<gene>
    <name evidence="3" type="ORF">PF004_g1639</name>
    <name evidence="2" type="ORF">PF010_g842</name>
</gene>
<feature type="signal peptide" evidence="1">
    <location>
        <begin position="1"/>
        <end position="22"/>
    </location>
</feature>